<keyword evidence="10 11" id="KW-0472">Membrane</keyword>
<keyword evidence="5 11" id="KW-0812">Transmembrane</keyword>
<comment type="subcellular location">
    <subcellularLocation>
        <location evidence="2">Membrane</location>
        <topology evidence="2">Multi-pass membrane protein</topology>
    </subcellularLocation>
</comment>
<name>A0A914PJ37_9BILA</name>
<organism evidence="13 14">
    <name type="scientific">Panagrolaimus davidi</name>
    <dbReference type="NCBI Taxonomy" id="227884"/>
    <lineage>
        <taxon>Eukaryota</taxon>
        <taxon>Metazoa</taxon>
        <taxon>Ecdysozoa</taxon>
        <taxon>Nematoda</taxon>
        <taxon>Chromadorea</taxon>
        <taxon>Rhabditida</taxon>
        <taxon>Tylenchina</taxon>
        <taxon>Panagrolaimomorpha</taxon>
        <taxon>Panagrolaimoidea</taxon>
        <taxon>Panagrolaimidae</taxon>
        <taxon>Panagrolaimus</taxon>
    </lineage>
</organism>
<dbReference type="PANTHER" id="PTHR10106:SF0">
    <property type="entry name" value="LD36721P"/>
    <property type="match status" value="1"/>
</dbReference>
<dbReference type="Pfam" id="PF03188">
    <property type="entry name" value="Cytochrom_B561"/>
    <property type="match status" value="1"/>
</dbReference>
<dbReference type="WBParaSite" id="PDA_v2.g18397.t1">
    <property type="protein sequence ID" value="PDA_v2.g18397.t1"/>
    <property type="gene ID" value="PDA_v2.g18397"/>
</dbReference>
<evidence type="ECO:0000256" key="4">
    <source>
        <dbReference type="ARBA" id="ARBA00022617"/>
    </source>
</evidence>
<dbReference type="Proteomes" id="UP000887578">
    <property type="component" value="Unplaced"/>
</dbReference>
<evidence type="ECO:0000256" key="7">
    <source>
        <dbReference type="ARBA" id="ARBA00022982"/>
    </source>
</evidence>
<evidence type="ECO:0000256" key="2">
    <source>
        <dbReference type="ARBA" id="ARBA00004141"/>
    </source>
</evidence>
<evidence type="ECO:0000256" key="3">
    <source>
        <dbReference type="ARBA" id="ARBA00022448"/>
    </source>
</evidence>
<evidence type="ECO:0000313" key="13">
    <source>
        <dbReference type="Proteomes" id="UP000887578"/>
    </source>
</evidence>
<evidence type="ECO:0000313" key="14">
    <source>
        <dbReference type="WBParaSite" id="PDA_v2.g18397.t1"/>
    </source>
</evidence>
<accession>A0A914PJ37</accession>
<evidence type="ECO:0000256" key="1">
    <source>
        <dbReference type="ARBA" id="ARBA00001970"/>
    </source>
</evidence>
<keyword evidence="3" id="KW-0813">Transport</keyword>
<feature type="transmembrane region" description="Helical" evidence="11">
    <location>
        <begin position="175"/>
        <end position="198"/>
    </location>
</feature>
<dbReference type="GO" id="GO:0046872">
    <property type="term" value="F:metal ion binding"/>
    <property type="evidence" value="ECO:0007669"/>
    <property type="project" value="UniProtKB-KW"/>
</dbReference>
<proteinExistence type="predicted"/>
<protein>
    <submittedName>
        <fullName evidence="14">Cytochrome b561 domain-containing protein</fullName>
    </submittedName>
</protein>
<keyword evidence="4" id="KW-0349">Heme</keyword>
<dbReference type="Gene3D" id="1.20.120.1770">
    <property type="match status" value="1"/>
</dbReference>
<dbReference type="PANTHER" id="PTHR10106">
    <property type="entry name" value="CYTOCHROME B561-RELATED"/>
    <property type="match status" value="1"/>
</dbReference>
<dbReference type="AlphaFoldDB" id="A0A914PJ37"/>
<dbReference type="InterPro" id="IPR006593">
    <property type="entry name" value="Cyt_b561/ferric_Rdtase_TM"/>
</dbReference>
<dbReference type="PROSITE" id="PS50939">
    <property type="entry name" value="CYTOCHROME_B561"/>
    <property type="match status" value="1"/>
</dbReference>
<sequence>MSMIFEAHNILNEHQSNRLFNGVLAASQLFGILTVLSVAIWMGGYNEGGFAWSEDPEKQFHYHPTFMSMGLIFLFGEAAIVYRVFRHERKRFTKLLHMAIHSTALIFMFIALKAVLDSHDYHVGPNGKIAPIPNFFSIHSWIGILTIIAYILQYIFGFVTYLFPGLNMDLRKFSLPFHQLFGVIILIAVTLTALMGITERSAWKHTCWTKHGELCSQQLIANFLGICIIGYTSCILFIVLNPRWRRKPLPEEESLQPLSAD</sequence>
<dbReference type="GO" id="GO:0016491">
    <property type="term" value="F:oxidoreductase activity"/>
    <property type="evidence" value="ECO:0007669"/>
    <property type="project" value="InterPro"/>
</dbReference>
<evidence type="ECO:0000256" key="5">
    <source>
        <dbReference type="ARBA" id="ARBA00022692"/>
    </source>
</evidence>
<evidence type="ECO:0000256" key="10">
    <source>
        <dbReference type="ARBA" id="ARBA00023136"/>
    </source>
</evidence>
<feature type="transmembrane region" description="Helical" evidence="11">
    <location>
        <begin position="218"/>
        <end position="240"/>
    </location>
</feature>
<evidence type="ECO:0000256" key="9">
    <source>
        <dbReference type="ARBA" id="ARBA00023004"/>
    </source>
</evidence>
<dbReference type="SMART" id="SM00665">
    <property type="entry name" value="B561"/>
    <property type="match status" value="1"/>
</dbReference>
<feature type="transmembrane region" description="Helical" evidence="11">
    <location>
        <begin position="136"/>
        <end position="163"/>
    </location>
</feature>
<dbReference type="FunFam" id="1.20.120.1770:FF:000001">
    <property type="entry name" value="Cytochrome b reductase 1"/>
    <property type="match status" value="1"/>
</dbReference>
<keyword evidence="8 11" id="KW-1133">Transmembrane helix</keyword>
<evidence type="ECO:0000256" key="8">
    <source>
        <dbReference type="ARBA" id="ARBA00022989"/>
    </source>
</evidence>
<evidence type="ECO:0000256" key="11">
    <source>
        <dbReference type="SAM" id="Phobius"/>
    </source>
</evidence>
<comment type="cofactor">
    <cofactor evidence="1">
        <name>heme b</name>
        <dbReference type="ChEBI" id="CHEBI:60344"/>
    </cofactor>
</comment>
<feature type="transmembrane region" description="Helical" evidence="11">
    <location>
        <begin position="95"/>
        <end position="116"/>
    </location>
</feature>
<keyword evidence="6" id="KW-0479">Metal-binding</keyword>
<feature type="transmembrane region" description="Helical" evidence="11">
    <location>
        <begin position="20"/>
        <end position="42"/>
    </location>
</feature>
<reference evidence="14" key="1">
    <citation type="submission" date="2022-11" db="UniProtKB">
        <authorList>
            <consortium name="WormBaseParasite"/>
        </authorList>
    </citation>
    <scope>IDENTIFICATION</scope>
</reference>
<keyword evidence="9" id="KW-0408">Iron</keyword>
<dbReference type="InterPro" id="IPR043205">
    <property type="entry name" value="CYB561/CYBRD1-like"/>
</dbReference>
<evidence type="ECO:0000259" key="12">
    <source>
        <dbReference type="PROSITE" id="PS50939"/>
    </source>
</evidence>
<keyword evidence="7" id="KW-0249">Electron transport</keyword>
<feature type="domain" description="Cytochrome b561" evidence="12">
    <location>
        <begin position="26"/>
        <end position="240"/>
    </location>
</feature>
<feature type="transmembrane region" description="Helical" evidence="11">
    <location>
        <begin position="62"/>
        <end position="83"/>
    </location>
</feature>
<dbReference type="GO" id="GO:0016020">
    <property type="term" value="C:membrane"/>
    <property type="evidence" value="ECO:0007669"/>
    <property type="project" value="UniProtKB-SubCell"/>
</dbReference>
<keyword evidence="13" id="KW-1185">Reference proteome</keyword>
<evidence type="ECO:0000256" key="6">
    <source>
        <dbReference type="ARBA" id="ARBA00022723"/>
    </source>
</evidence>